<dbReference type="Proteomes" id="UP000662931">
    <property type="component" value="Chromosome 4"/>
</dbReference>
<evidence type="ECO:0000256" key="5">
    <source>
        <dbReference type="ARBA" id="ARBA00022840"/>
    </source>
</evidence>
<evidence type="ECO:0000256" key="2">
    <source>
        <dbReference type="ARBA" id="ARBA00022679"/>
    </source>
</evidence>
<dbReference type="InterPro" id="IPR002504">
    <property type="entry name" value="NADK"/>
</dbReference>
<feature type="region of interest" description="Disordered" evidence="8">
    <location>
        <begin position="1"/>
        <end position="30"/>
    </location>
</feature>
<keyword evidence="4" id="KW-0418">Kinase</keyword>
<evidence type="ECO:0000256" key="8">
    <source>
        <dbReference type="SAM" id="MobiDB-lite"/>
    </source>
</evidence>
<keyword evidence="10" id="KW-1185">Reference proteome</keyword>
<sequence length="632" mass="70267">MSSNNSWSTNSEVSNAPSSDLISSQDLKRSESMIPKEPVLHTCFFDSDSPTVTVSVDSRNNQPFENQVGVQAKTQVQIKAKTQAQAQAQVSSPPGYNGMAMRAGYSLQRQPNYSYQKATIPPSAPAPVPVPISLSPSHMNSAKECDSTDQLLDTLQYEGISGMKSHADLAKTAHSVRILAKRLDKATIHLQMNNVMIITKARDNSLIYLTRELAEWLLKRYQKTTVYVDYHLEHSHRFNFEALIADVTNGKERLKCWTKKLALEKPDLFDFVITLGGDGTVLYASTLFQKVVPPIISFSLGSLGFLTNFQFEDFRTTLDLGIKLGVKTNLRMRFTCRVHDADGALICEQQVLNELTVDRGPSPFVTMLELYGDGSLITVAQADGLIIATPTGSTAYSLSAGGSLVHPSVSTICVTPICPHTLSFRPILLPDSMVLKIKVPLRARSHAWASFDGRERTEMSKGYYVTVSASQYPFPTVRSSKSEYFESVCSVLNWNKREEQKSFVHLLSDKNKKSYNDYRESHERRCLDHDIDQDGEGYNYSHSDDPVSAYSSDVRDEHVMYNDKIDDVVSNGRYEIDYSDDLDDLELEDSLSNEVKGKLKIGMADSFTDGNKPQFYTGDSSVSTSSGSSSPL</sequence>
<evidence type="ECO:0000256" key="7">
    <source>
        <dbReference type="ARBA" id="ARBA00023027"/>
    </source>
</evidence>
<dbReference type="GO" id="GO:0006741">
    <property type="term" value="P:NADP+ biosynthetic process"/>
    <property type="evidence" value="ECO:0007669"/>
    <property type="project" value="InterPro"/>
</dbReference>
<keyword evidence="3" id="KW-0547">Nucleotide-binding</keyword>
<dbReference type="FunFam" id="2.60.200.30:FF:000009">
    <property type="entry name" value="Poly(P)/ATP NAD kinase"/>
    <property type="match status" value="1"/>
</dbReference>
<dbReference type="KEGG" id="bnn:FOA43_003363"/>
<dbReference type="EMBL" id="CP064815">
    <property type="protein sequence ID" value="QPG75977.1"/>
    <property type="molecule type" value="Genomic_DNA"/>
</dbReference>
<dbReference type="InterPro" id="IPR017438">
    <property type="entry name" value="ATP-NAD_kinase_N"/>
</dbReference>
<keyword evidence="6" id="KW-0521">NADP</keyword>
<dbReference type="Gene3D" id="2.60.200.30">
    <property type="entry name" value="Probable inorganic polyphosphate/atp-NAD kinase, domain 2"/>
    <property type="match status" value="1"/>
</dbReference>
<dbReference type="GO" id="GO:0019674">
    <property type="term" value="P:NAD+ metabolic process"/>
    <property type="evidence" value="ECO:0007669"/>
    <property type="project" value="InterPro"/>
</dbReference>
<dbReference type="OrthoDB" id="24581at2759"/>
<protein>
    <recommendedName>
        <fullName evidence="11">NAD(+) kinase</fullName>
    </recommendedName>
</protein>
<dbReference type="Gene3D" id="3.40.50.10330">
    <property type="entry name" value="Probable inorganic polyphosphate/atp-NAD kinase, domain 1"/>
    <property type="match status" value="1"/>
</dbReference>
<dbReference type="PANTHER" id="PTHR20275:SF0">
    <property type="entry name" value="NAD KINASE"/>
    <property type="match status" value="1"/>
</dbReference>
<evidence type="ECO:0000256" key="3">
    <source>
        <dbReference type="ARBA" id="ARBA00022741"/>
    </source>
</evidence>
<evidence type="ECO:0000256" key="1">
    <source>
        <dbReference type="ARBA" id="ARBA00010995"/>
    </source>
</evidence>
<comment type="similarity">
    <text evidence="1">Belongs to the NAD kinase family.</text>
</comment>
<name>A0A875RW15_EENNA</name>
<evidence type="ECO:0000313" key="9">
    <source>
        <dbReference type="EMBL" id="QPG75977.1"/>
    </source>
</evidence>
<feature type="compositionally biased region" description="Polar residues" evidence="8">
    <location>
        <begin position="1"/>
        <end position="25"/>
    </location>
</feature>
<dbReference type="Pfam" id="PF01513">
    <property type="entry name" value="NAD_kinase"/>
    <property type="match status" value="1"/>
</dbReference>
<dbReference type="InterPro" id="IPR017437">
    <property type="entry name" value="ATP-NAD_kinase_PpnK-typ_C"/>
</dbReference>
<feature type="compositionally biased region" description="Low complexity" evidence="8">
    <location>
        <begin position="620"/>
        <end position="632"/>
    </location>
</feature>
<dbReference type="Pfam" id="PF20143">
    <property type="entry name" value="NAD_kinase_C"/>
    <property type="match status" value="1"/>
</dbReference>
<keyword evidence="2" id="KW-0808">Transferase</keyword>
<organism evidence="9 10">
    <name type="scientific">Eeniella nana</name>
    <name type="common">Yeast</name>
    <name type="synonym">Brettanomyces nanus</name>
    <dbReference type="NCBI Taxonomy" id="13502"/>
    <lineage>
        <taxon>Eukaryota</taxon>
        <taxon>Fungi</taxon>
        <taxon>Dikarya</taxon>
        <taxon>Ascomycota</taxon>
        <taxon>Saccharomycotina</taxon>
        <taxon>Pichiomycetes</taxon>
        <taxon>Pichiales</taxon>
        <taxon>Pichiaceae</taxon>
        <taxon>Brettanomyces</taxon>
    </lineage>
</organism>
<dbReference type="GO" id="GO:0005524">
    <property type="term" value="F:ATP binding"/>
    <property type="evidence" value="ECO:0007669"/>
    <property type="project" value="UniProtKB-KW"/>
</dbReference>
<dbReference type="RefSeq" id="XP_038779542.1">
    <property type="nucleotide sequence ID" value="XM_038923614.1"/>
</dbReference>
<dbReference type="GO" id="GO:0003951">
    <property type="term" value="F:NAD+ kinase activity"/>
    <property type="evidence" value="ECO:0007669"/>
    <property type="project" value="InterPro"/>
</dbReference>
<keyword evidence="5" id="KW-0067">ATP-binding</keyword>
<dbReference type="InterPro" id="IPR016064">
    <property type="entry name" value="NAD/diacylglycerol_kinase_sf"/>
</dbReference>
<dbReference type="SUPFAM" id="SSF111331">
    <property type="entry name" value="NAD kinase/diacylglycerol kinase-like"/>
    <property type="match status" value="1"/>
</dbReference>
<dbReference type="PANTHER" id="PTHR20275">
    <property type="entry name" value="NAD KINASE"/>
    <property type="match status" value="1"/>
</dbReference>
<reference evidence="9" key="1">
    <citation type="submission" date="2020-10" db="EMBL/GenBank/DDBJ databases">
        <authorList>
            <person name="Roach M.J.R."/>
        </authorList>
    </citation>
    <scope>NUCLEOTIDE SEQUENCE</scope>
    <source>
        <strain evidence="9">CBS 1945</strain>
    </source>
</reference>
<accession>A0A875RW15</accession>
<feature type="region of interest" description="Disordered" evidence="8">
    <location>
        <begin position="604"/>
        <end position="632"/>
    </location>
</feature>
<gene>
    <name evidence="9" type="ORF">FOA43_003363</name>
</gene>
<evidence type="ECO:0000313" key="10">
    <source>
        <dbReference type="Proteomes" id="UP000662931"/>
    </source>
</evidence>
<evidence type="ECO:0000256" key="6">
    <source>
        <dbReference type="ARBA" id="ARBA00022857"/>
    </source>
</evidence>
<proteinExistence type="inferred from homology"/>
<dbReference type="GeneID" id="62196763"/>
<evidence type="ECO:0008006" key="11">
    <source>
        <dbReference type="Google" id="ProtNLM"/>
    </source>
</evidence>
<dbReference type="AlphaFoldDB" id="A0A875RW15"/>
<evidence type="ECO:0000256" key="4">
    <source>
        <dbReference type="ARBA" id="ARBA00022777"/>
    </source>
</evidence>
<keyword evidence="7" id="KW-0520">NAD</keyword>
<dbReference type="HAMAP" id="MF_00361">
    <property type="entry name" value="NAD_kinase"/>
    <property type="match status" value="1"/>
</dbReference>